<comment type="subcellular location">
    <subcellularLocation>
        <location evidence="1">Mitochondrion</location>
    </subcellularLocation>
</comment>
<keyword evidence="3" id="KW-0201">Cytochrome c-type biogenesis</keyword>
<comment type="similarity">
    <text evidence="2">Belongs to the CcmF/CycK/Ccl1/NrfE/CcsA family.</text>
</comment>
<dbReference type="EMBL" id="KU725510">
    <property type="protein sequence ID" value="AND51078.1"/>
    <property type="molecule type" value="Genomic_DNA"/>
</dbReference>
<evidence type="ECO:0000256" key="2">
    <source>
        <dbReference type="ARBA" id="ARBA00009186"/>
    </source>
</evidence>
<dbReference type="PRINTS" id="PR01410">
    <property type="entry name" value="CCBIOGENESIS"/>
</dbReference>
<dbReference type="InterPro" id="IPR003567">
    <property type="entry name" value="Cyt_c_biogenesis"/>
</dbReference>
<reference evidence="8" key="1">
    <citation type="journal article" date="2016" name="Ann. Bot.">
        <title>Organellar phylogenomics of an emerging model system: Sphagnum (peatmoss).</title>
        <authorList>
            <person name="Shaw A.J."/>
            <person name="Devos N."/>
            <person name="Liu Y."/>
            <person name="Cox C.J."/>
            <person name="Goffinet B."/>
            <person name="Flatberg K.I."/>
            <person name="Shaw B."/>
        </authorList>
    </citation>
    <scope>NUCLEOTIDE SEQUENCE</scope>
    <source>
        <strain evidence="8">ND2857</strain>
    </source>
</reference>
<dbReference type="PANTHER" id="PTHR43653">
    <property type="entry name" value="CYTOCHROME C ASSEMBLY PROTEIN-RELATED"/>
    <property type="match status" value="1"/>
</dbReference>
<dbReference type="GO" id="GO:0015232">
    <property type="term" value="F:heme transmembrane transporter activity"/>
    <property type="evidence" value="ECO:0007669"/>
    <property type="project" value="InterPro"/>
</dbReference>
<evidence type="ECO:0000256" key="3">
    <source>
        <dbReference type="ARBA" id="ARBA00022748"/>
    </source>
</evidence>
<accession>A0A172NFP4</accession>
<keyword evidence="6" id="KW-1133">Transmembrane helix</keyword>
<feature type="transmembrane region" description="Helical" evidence="6">
    <location>
        <begin position="532"/>
        <end position="550"/>
    </location>
</feature>
<dbReference type="PRINTS" id="PR01412">
    <property type="entry name" value="CCBSBIOGNSIS"/>
</dbReference>
<evidence type="ECO:0000256" key="1">
    <source>
        <dbReference type="ARBA" id="ARBA00004173"/>
    </source>
</evidence>
<evidence type="ECO:0000259" key="7">
    <source>
        <dbReference type="Pfam" id="PF01578"/>
    </source>
</evidence>
<feature type="transmembrane region" description="Helical" evidence="6">
    <location>
        <begin position="433"/>
        <end position="453"/>
    </location>
</feature>
<proteinExistence type="inferred from homology"/>
<dbReference type="AlphaFoldDB" id="A0A172NFP4"/>
<feature type="transmembrane region" description="Helical" evidence="6">
    <location>
        <begin position="282"/>
        <end position="309"/>
    </location>
</feature>
<gene>
    <name evidence="8" type="primary">ccmFN</name>
    <name evidence="8" type="ORF">SppaM_p08</name>
</gene>
<keyword evidence="6" id="KW-0812">Transmembrane</keyword>
<dbReference type="GO" id="GO:0020037">
    <property type="term" value="F:heme binding"/>
    <property type="evidence" value="ECO:0007669"/>
    <property type="project" value="InterPro"/>
</dbReference>
<feature type="transmembrane region" description="Helical" evidence="6">
    <location>
        <begin position="496"/>
        <end position="520"/>
    </location>
</feature>
<feature type="transmembrane region" description="Helical" evidence="6">
    <location>
        <begin position="473"/>
        <end position="489"/>
    </location>
</feature>
<organism evidence="8">
    <name type="scientific">Eosphagnum rigescens</name>
    <dbReference type="NCBI Taxonomy" id="1846180"/>
    <lineage>
        <taxon>Eukaryota</taxon>
        <taxon>Viridiplantae</taxon>
        <taxon>Streptophyta</taxon>
        <taxon>Embryophyta</taxon>
        <taxon>Bryophyta</taxon>
        <taxon>Sphagnophytina</taxon>
        <taxon>Sphagnopsida</taxon>
        <taxon>Sphagnales</taxon>
        <taxon>Ambuchananiaceae</taxon>
        <taxon>Eosphagnum</taxon>
    </lineage>
</organism>
<keyword evidence="4 8" id="KW-0496">Mitochondrion</keyword>
<evidence type="ECO:0000256" key="6">
    <source>
        <dbReference type="SAM" id="Phobius"/>
    </source>
</evidence>
<dbReference type="InterPro" id="IPR002541">
    <property type="entry name" value="Cyt_c_assembly"/>
</dbReference>
<evidence type="ECO:0000313" key="8">
    <source>
        <dbReference type="EMBL" id="AND51078.1"/>
    </source>
</evidence>
<evidence type="ECO:0000256" key="4">
    <source>
        <dbReference type="ARBA" id="ARBA00023128"/>
    </source>
</evidence>
<geneLocation type="mitochondrion" evidence="8"/>
<sequence length="636" mass="73854">MYNELGHYFLVLGISVTLTYNKRPAAVSLYFFFSTISFFGILFCYISSDFSNYNVFTNSNANAPLFHKISGTWSNHEGSLLLWCWILSFYGFLFGYRARPYNISKRGCSKNIFLFRRPLVAFRFASFIKKENRKFRRHLQNLFDTINRKSSLKSQSQAAPSGLLREPSDTKLKSNANTGRDKRPVRLTRWKEFKIKKYRFFYLLYVLWNNLDLFFLTRNAKDKVLFIDERQIYMGIAFFFLIFLLASSNPFVRISFICTKSLAELNPVLQDPILAIHPPCIYAGYVASAIGFCLCLSRIMNAISALYLLMQKEGRAEDNQMLGAFLIEAHVTSKLITRENANKIIKNKFKNPSSLHSSFAFTLLHNRSLLVLCRHLAASFLLWQKERLNFRRIKRAKHVIHKTNNTSLHFGWTRGANKVVFGPKYHWWKQIQIWILTCWFFLTVGILLGSWWAYHELGWGGWWFWDPVENASLMPWILATACIHSVILPKLNYWTFFLNMVTFLCCVLGTFFVRSGLLASVHSFATDSTRGLFLWCFFLLITSISLIIFLQIKQQSSTRLVGALSSLSSNQGLTALKTVNQILWHSQNTLFVHSRKFTRLPKLMEGKEGHDKVVVYGASKMHKESYLFSQAREVRS</sequence>
<dbReference type="PIRSF" id="PIRSF005240">
    <property type="entry name" value="Cytc_biog_CcbS"/>
    <property type="match status" value="1"/>
</dbReference>
<dbReference type="GO" id="GO:0017004">
    <property type="term" value="P:cytochrome complex assembly"/>
    <property type="evidence" value="ECO:0007669"/>
    <property type="project" value="UniProtKB-KW"/>
</dbReference>
<feature type="transmembrane region" description="Helical" evidence="6">
    <location>
        <begin position="80"/>
        <end position="96"/>
    </location>
</feature>
<dbReference type="GO" id="GO:0005739">
    <property type="term" value="C:mitochondrion"/>
    <property type="evidence" value="ECO:0007669"/>
    <property type="project" value="UniProtKB-SubCell"/>
</dbReference>
<feature type="domain" description="Cytochrome c assembly protein" evidence="7">
    <location>
        <begin position="199"/>
        <end position="516"/>
    </location>
</feature>
<dbReference type="PANTHER" id="PTHR43653:SF1">
    <property type="entry name" value="CYTOCHROME C-TYPE BIOGENESIS PROTEIN CCMF"/>
    <property type="match status" value="1"/>
</dbReference>
<feature type="region of interest" description="Disordered" evidence="5">
    <location>
        <begin position="153"/>
        <end position="180"/>
    </location>
</feature>
<dbReference type="GO" id="GO:0016020">
    <property type="term" value="C:membrane"/>
    <property type="evidence" value="ECO:0007669"/>
    <property type="project" value="InterPro"/>
</dbReference>
<protein>
    <submittedName>
        <fullName evidence="8">Cytochrome c biogenesis factor N</fullName>
    </submittedName>
</protein>
<keyword evidence="6" id="KW-0472">Membrane</keyword>
<dbReference type="InterPro" id="IPR003569">
    <property type="entry name" value="Cyt_c_biogenesis_plant"/>
</dbReference>
<feature type="transmembrane region" description="Helical" evidence="6">
    <location>
        <begin position="232"/>
        <end position="252"/>
    </location>
</feature>
<feature type="transmembrane region" description="Helical" evidence="6">
    <location>
        <begin position="29"/>
        <end position="48"/>
    </location>
</feature>
<name>A0A172NFP4_9BRYO</name>
<evidence type="ECO:0000256" key="5">
    <source>
        <dbReference type="SAM" id="MobiDB-lite"/>
    </source>
</evidence>
<dbReference type="Pfam" id="PF01578">
    <property type="entry name" value="Cytochrom_C_asm"/>
    <property type="match status" value="1"/>
</dbReference>